<sequence>MSESAVSLAERSRQLREAGWSGQAVRAVFEAAAKESSHQERPAAFEAAQLFGSPLFKSMWQLDSKRISPQRAQQLLELAMACVNMPKELTGTKSEAQNLLSRIDSDLAPHDPFWRLFARTLQQAFPYDDFRQQDGNQRLKRQLHQFRYVISCQQAQWVRQHFRQPGMTDAEALAAYLQALPKRIYSFRESSRLHNKAYIDQSGPQPQVVYPDGQSRQANFKILINFHTEFILDREGAFLNILDPERTSQNGLVNGASFNYGNRNRPGNRASHSRCDVKPPAVWDPAFRREAIRNGGRPFKSPQNNRGPLGYRSAKSAHAQDGRSAKQTVDQEIRRFKRLLGRPLVLLRIWGRVRRLGQKLAHVFK</sequence>
<dbReference type="EMBL" id="QFAY01000006">
    <property type="protein sequence ID" value="MBP2620567.1"/>
    <property type="molecule type" value="Genomic_DNA"/>
</dbReference>
<accession>A0ABS5AVH3</accession>
<evidence type="ECO:0000313" key="2">
    <source>
        <dbReference type="EMBL" id="MBP2620567.1"/>
    </source>
</evidence>
<comment type="caution">
    <text evidence="2">The sequence shown here is derived from an EMBL/GenBank/DDBJ whole genome shotgun (WGS) entry which is preliminary data.</text>
</comment>
<evidence type="ECO:0008006" key="4">
    <source>
        <dbReference type="Google" id="ProtNLM"/>
    </source>
</evidence>
<evidence type="ECO:0000256" key="1">
    <source>
        <dbReference type="SAM" id="MobiDB-lite"/>
    </source>
</evidence>
<dbReference type="InterPro" id="IPR021462">
    <property type="entry name" value="DUF3114"/>
</dbReference>
<feature type="region of interest" description="Disordered" evidence="1">
    <location>
        <begin position="253"/>
        <end position="276"/>
    </location>
</feature>
<reference evidence="2 3" key="1">
    <citation type="submission" date="2018-05" db="EMBL/GenBank/DDBJ databases">
        <title>Draft genome sequence of Streptococcus panodentis CCUG 70867T.</title>
        <authorList>
            <person name="Salva-Serra F."/>
            <person name="Mendez V."/>
            <person name="Jaen-Luchoro D."/>
            <person name="Gonzales-Siles L."/>
            <person name="Karlsson R."/>
            <person name="Engstrom-Jakobsson H."/>
            <person name="Busquets A."/>
            <person name="Gomila M."/>
            <person name="Pineiro-Iglesias B."/>
            <person name="Bennasar-Figueras A."/>
            <person name="Seeger M."/>
            <person name="Moore E."/>
        </authorList>
    </citation>
    <scope>NUCLEOTIDE SEQUENCE [LARGE SCALE GENOMIC DNA]</scope>
    <source>
        <strain evidence="2 3">CCUG 70867</strain>
    </source>
</reference>
<feature type="region of interest" description="Disordered" evidence="1">
    <location>
        <begin position="293"/>
        <end position="329"/>
    </location>
</feature>
<gene>
    <name evidence="2" type="ORF">DHL47_04290</name>
</gene>
<name>A0ABS5AVH3_9STRE</name>
<protein>
    <recommendedName>
        <fullName evidence="4">DUF3114 domain-containing protein</fullName>
    </recommendedName>
</protein>
<proteinExistence type="predicted"/>
<feature type="compositionally biased region" description="Basic and acidic residues" evidence="1">
    <location>
        <begin position="318"/>
        <end position="329"/>
    </location>
</feature>
<dbReference type="Proteomes" id="UP001519349">
    <property type="component" value="Unassembled WGS sequence"/>
</dbReference>
<dbReference type="RefSeq" id="WP_209550997.1">
    <property type="nucleotide sequence ID" value="NZ_QFAY01000006.1"/>
</dbReference>
<dbReference type="Pfam" id="PF11311">
    <property type="entry name" value="DUF3114"/>
    <property type="match status" value="1"/>
</dbReference>
<keyword evidence="3" id="KW-1185">Reference proteome</keyword>
<organism evidence="2 3">
    <name type="scientific">Streptococcus panodentis</name>
    <dbReference type="NCBI Taxonomy" id="1581472"/>
    <lineage>
        <taxon>Bacteria</taxon>
        <taxon>Bacillati</taxon>
        <taxon>Bacillota</taxon>
        <taxon>Bacilli</taxon>
        <taxon>Lactobacillales</taxon>
        <taxon>Streptococcaceae</taxon>
        <taxon>Streptococcus</taxon>
    </lineage>
</organism>
<feature type="compositionally biased region" description="Polar residues" evidence="1">
    <location>
        <begin position="253"/>
        <end position="262"/>
    </location>
</feature>
<evidence type="ECO:0000313" key="3">
    <source>
        <dbReference type="Proteomes" id="UP001519349"/>
    </source>
</evidence>